<evidence type="ECO:0000256" key="1">
    <source>
        <dbReference type="SAM" id="MobiDB-lite"/>
    </source>
</evidence>
<feature type="region of interest" description="Disordered" evidence="1">
    <location>
        <begin position="34"/>
        <end position="55"/>
    </location>
</feature>
<evidence type="ECO:0000313" key="3">
    <source>
        <dbReference type="Proteomes" id="UP000003457"/>
    </source>
</evidence>
<accession>A0AB72Z357</accession>
<dbReference type="Proteomes" id="UP000003457">
    <property type="component" value="Unassembled WGS sequence"/>
</dbReference>
<evidence type="ECO:0000313" key="2">
    <source>
        <dbReference type="EMBL" id="EFO78599.1"/>
    </source>
</evidence>
<protein>
    <submittedName>
        <fullName evidence="2">Uncharacterized protein</fullName>
    </submittedName>
</protein>
<name>A0AB72Z357_9BIFI</name>
<dbReference type="EMBL" id="AEHJ01000006">
    <property type="protein sequence ID" value="EFO78599.1"/>
    <property type="molecule type" value="Genomic_DNA"/>
</dbReference>
<organism evidence="2 3">
    <name type="scientific">Bifidobacterium dentium JCVIHMP022</name>
    <dbReference type="NCBI Taxonomy" id="553191"/>
    <lineage>
        <taxon>Bacteria</taxon>
        <taxon>Bacillati</taxon>
        <taxon>Actinomycetota</taxon>
        <taxon>Actinomycetes</taxon>
        <taxon>Bifidobacteriales</taxon>
        <taxon>Bifidobacteriaceae</taxon>
        <taxon>Bifidobacterium</taxon>
    </lineage>
</organism>
<reference evidence="2 3" key="1">
    <citation type="submission" date="2010-10" db="EMBL/GenBank/DDBJ databases">
        <authorList>
            <person name="Durkin A.S."/>
            <person name="Madupu R."/>
            <person name="Torralba M."/>
            <person name="Gillis M."/>
            <person name="Methe B."/>
            <person name="Sutton G."/>
            <person name="Nelson K.E."/>
        </authorList>
    </citation>
    <scope>NUCLEOTIDE SEQUENCE [LARGE SCALE GENOMIC DNA]</scope>
    <source>
        <strain evidence="2 3">JCVIHMP022</strain>
    </source>
</reference>
<sequence length="55" mass="6341">MRRIALTYGRYRRIIMMALAAHVTFIAHAPPRRPIRSESQKTVRKKAYGAVSTIQ</sequence>
<dbReference type="AlphaFoldDB" id="A0AB72Z357"/>
<proteinExistence type="predicted"/>
<comment type="caution">
    <text evidence="2">The sequence shown here is derived from an EMBL/GenBank/DDBJ whole genome shotgun (WGS) entry which is preliminary data.</text>
</comment>
<gene>
    <name evidence="2" type="ORF">HMPREF9003_1972</name>
</gene>